<feature type="signal peptide" evidence="1">
    <location>
        <begin position="1"/>
        <end position="28"/>
    </location>
</feature>
<dbReference type="EMBL" id="KI668920">
    <property type="protein sequence ID" value="ETN70629.1"/>
    <property type="molecule type" value="Genomic_DNA"/>
</dbReference>
<evidence type="ECO:0000313" key="2">
    <source>
        <dbReference type="EMBL" id="ETN70629.1"/>
    </source>
</evidence>
<name>W2SLS5_NECAM</name>
<evidence type="ECO:0000256" key="1">
    <source>
        <dbReference type="SAM" id="SignalP"/>
    </source>
</evidence>
<dbReference type="AlphaFoldDB" id="W2SLS5"/>
<sequence length="621" mass="69504">MLKQPSKVLRTATHVFLLLLLDVINVHDLRCWAVEGVTTRLGAAPHTTDKGHPRAERNVTEQSRLARARAVIEVSTKTRRSAYATGSVGTNVDKIEDVELGPTHIVITTTKQGPVDSLKIHIELIDLHDNRTLPPIQLYGLFLVIARGRYTVPFLKPERWYGLTFTSENQVNGETNVHKETRLLRTTNRQHNITTAEDLYEVIMHRNVDGEESAERLYVTSEWRGEERLPHGELHTNVRVHCESSSTTEQMILHSDEDSVTIEISMDLLYNVEQMNETLHKVIAHITPLRCHEICWQSTLMADTGTATFAEDGARECHQIEGTNSTAFLRHMTRYTPGTCDTSPSIPPRSRIVVIGLSAFDVDVLTKKIIHNDTVNLAFVDNSSQVEKQGSGYELVVETELQEDSEEGLVTLAALNLGKDNNKVRTKTFSSKSSNRTFRLPLAEDSVYAVQYQYTKVKPFHYTTKEHFLVETIPGNSTDVSQPLIEAQFAMENHTTITGGVTQTPTVTLGRGDAYSNHEIVVRVDPQCEDTNISSTWTFGDDERQTNEKMDLTAAICYNYPKASFCDPARNYTTVCSQMLCYSTAVAIEGADYPSDARCVNVTEHFPVDSDLGGALILAFM</sequence>
<feature type="chain" id="PRO_5004826001" evidence="1">
    <location>
        <begin position="29"/>
        <end position="621"/>
    </location>
</feature>
<proteinExistence type="predicted"/>
<dbReference type="OrthoDB" id="5791188at2759"/>
<organism evidence="2 3">
    <name type="scientific">Necator americanus</name>
    <name type="common">Human hookworm</name>
    <dbReference type="NCBI Taxonomy" id="51031"/>
    <lineage>
        <taxon>Eukaryota</taxon>
        <taxon>Metazoa</taxon>
        <taxon>Ecdysozoa</taxon>
        <taxon>Nematoda</taxon>
        <taxon>Chromadorea</taxon>
        <taxon>Rhabditida</taxon>
        <taxon>Rhabditina</taxon>
        <taxon>Rhabditomorpha</taxon>
        <taxon>Strongyloidea</taxon>
        <taxon>Ancylostomatidae</taxon>
        <taxon>Bunostominae</taxon>
        <taxon>Necator</taxon>
    </lineage>
</organism>
<keyword evidence="3" id="KW-1185">Reference proteome</keyword>
<gene>
    <name evidence="2" type="ORF">NECAME_14640</name>
</gene>
<reference evidence="3" key="1">
    <citation type="journal article" date="2014" name="Nat. Genet.">
        <title>Genome of the human hookworm Necator americanus.</title>
        <authorList>
            <person name="Tang Y.T."/>
            <person name="Gao X."/>
            <person name="Rosa B.A."/>
            <person name="Abubucker S."/>
            <person name="Hallsworth-Pepin K."/>
            <person name="Martin J."/>
            <person name="Tyagi R."/>
            <person name="Heizer E."/>
            <person name="Zhang X."/>
            <person name="Bhonagiri-Palsikar V."/>
            <person name="Minx P."/>
            <person name="Warren W.C."/>
            <person name="Wang Q."/>
            <person name="Zhan B."/>
            <person name="Hotez P.J."/>
            <person name="Sternberg P.W."/>
            <person name="Dougall A."/>
            <person name="Gaze S.T."/>
            <person name="Mulvenna J."/>
            <person name="Sotillo J."/>
            <person name="Ranganathan S."/>
            <person name="Rabelo E.M."/>
            <person name="Wilson R.K."/>
            <person name="Felgner P.L."/>
            <person name="Bethony J."/>
            <person name="Hawdon J.M."/>
            <person name="Gasser R.B."/>
            <person name="Loukas A."/>
            <person name="Mitreva M."/>
        </authorList>
    </citation>
    <scope>NUCLEOTIDE SEQUENCE [LARGE SCALE GENOMIC DNA]</scope>
</reference>
<evidence type="ECO:0000313" key="3">
    <source>
        <dbReference type="Proteomes" id="UP000053676"/>
    </source>
</evidence>
<dbReference type="OMA" id="VKLRVIC"/>
<keyword evidence="1" id="KW-0732">Signal</keyword>
<protein>
    <submittedName>
        <fullName evidence="2">Uncharacterized protein</fullName>
    </submittedName>
</protein>
<accession>W2SLS5</accession>
<dbReference type="Proteomes" id="UP000053676">
    <property type="component" value="Unassembled WGS sequence"/>
</dbReference>
<dbReference type="KEGG" id="nai:NECAME_14640"/>